<evidence type="ECO:0000256" key="4">
    <source>
        <dbReference type="ARBA" id="ARBA00022723"/>
    </source>
</evidence>
<keyword evidence="4" id="KW-0479">Metal-binding</keyword>
<dbReference type="Gene3D" id="1.10.630.10">
    <property type="entry name" value="Cytochrome P450"/>
    <property type="match status" value="1"/>
</dbReference>
<evidence type="ECO:0000256" key="5">
    <source>
        <dbReference type="ARBA" id="ARBA00023002"/>
    </source>
</evidence>
<evidence type="ECO:0000256" key="2">
    <source>
        <dbReference type="ARBA" id="ARBA00010617"/>
    </source>
</evidence>
<dbReference type="STRING" id="106549.A0A540LIB4"/>
<accession>A0A540LIB4</accession>
<dbReference type="Proteomes" id="UP000315295">
    <property type="component" value="Unassembled WGS sequence"/>
</dbReference>
<evidence type="ECO:0008006" key="10">
    <source>
        <dbReference type="Google" id="ProtNLM"/>
    </source>
</evidence>
<keyword evidence="7" id="KW-0503">Monooxygenase</keyword>
<sequence length="102" mass="11287">MHELAYAQRPTVLVAEVMSYGQGSMVFAPYGSLWRSLRKICIFELLSLKRVQFLRSVREEVGKLRQTVSEGDTVVVEDGITGTVVEVPFLAGQHLPSESSSS</sequence>
<keyword evidence="6" id="KW-0408">Iron</keyword>
<dbReference type="GO" id="GO:0016705">
    <property type="term" value="F:oxidoreductase activity, acting on paired donors, with incorporation or reduction of molecular oxygen"/>
    <property type="evidence" value="ECO:0007669"/>
    <property type="project" value="InterPro"/>
</dbReference>
<comment type="cofactor">
    <cofactor evidence="1">
        <name>heme</name>
        <dbReference type="ChEBI" id="CHEBI:30413"/>
    </cofactor>
</comment>
<dbReference type="PANTHER" id="PTHR47955:SF19">
    <property type="entry name" value="CYTOCHROME P450 71A9-LIKE ISOFORM X1"/>
    <property type="match status" value="1"/>
</dbReference>
<dbReference type="GO" id="GO:0005506">
    <property type="term" value="F:iron ion binding"/>
    <property type="evidence" value="ECO:0007669"/>
    <property type="project" value="InterPro"/>
</dbReference>
<evidence type="ECO:0000256" key="7">
    <source>
        <dbReference type="ARBA" id="ARBA00023033"/>
    </source>
</evidence>
<comment type="caution">
    <text evidence="8">The sequence shown here is derived from an EMBL/GenBank/DDBJ whole genome shotgun (WGS) entry which is preliminary data.</text>
</comment>
<dbReference type="AlphaFoldDB" id="A0A540LIB4"/>
<dbReference type="EMBL" id="VIEB01000578">
    <property type="protein sequence ID" value="TQD86052.1"/>
    <property type="molecule type" value="Genomic_DNA"/>
</dbReference>
<reference evidence="8 9" key="1">
    <citation type="journal article" date="2019" name="G3 (Bethesda)">
        <title>Sequencing of a Wild Apple (Malus baccata) Genome Unravels the Differences Between Cultivated and Wild Apple Species Regarding Disease Resistance and Cold Tolerance.</title>
        <authorList>
            <person name="Chen X."/>
        </authorList>
    </citation>
    <scope>NUCLEOTIDE SEQUENCE [LARGE SCALE GENOMIC DNA]</scope>
    <source>
        <strain evidence="9">cv. Shandingzi</strain>
        <tissue evidence="8">Leaves</tissue>
    </source>
</reference>
<gene>
    <name evidence="8" type="ORF">C1H46_028391</name>
</gene>
<protein>
    <recommendedName>
        <fullName evidence="10">Cytochrome P450</fullName>
    </recommendedName>
</protein>
<keyword evidence="9" id="KW-1185">Reference proteome</keyword>
<evidence type="ECO:0000313" key="9">
    <source>
        <dbReference type="Proteomes" id="UP000315295"/>
    </source>
</evidence>
<dbReference type="InterPro" id="IPR036396">
    <property type="entry name" value="Cyt_P450_sf"/>
</dbReference>
<dbReference type="GO" id="GO:0004497">
    <property type="term" value="F:monooxygenase activity"/>
    <property type="evidence" value="ECO:0007669"/>
    <property type="project" value="UniProtKB-KW"/>
</dbReference>
<proteinExistence type="inferred from homology"/>
<keyword evidence="5" id="KW-0560">Oxidoreductase</keyword>
<comment type="similarity">
    <text evidence="2">Belongs to the cytochrome P450 family.</text>
</comment>
<evidence type="ECO:0000256" key="1">
    <source>
        <dbReference type="ARBA" id="ARBA00001971"/>
    </source>
</evidence>
<keyword evidence="3" id="KW-0349">Heme</keyword>
<organism evidence="8 9">
    <name type="scientific">Malus baccata</name>
    <name type="common">Siberian crab apple</name>
    <name type="synonym">Pyrus baccata</name>
    <dbReference type="NCBI Taxonomy" id="106549"/>
    <lineage>
        <taxon>Eukaryota</taxon>
        <taxon>Viridiplantae</taxon>
        <taxon>Streptophyta</taxon>
        <taxon>Embryophyta</taxon>
        <taxon>Tracheophyta</taxon>
        <taxon>Spermatophyta</taxon>
        <taxon>Magnoliopsida</taxon>
        <taxon>eudicotyledons</taxon>
        <taxon>Gunneridae</taxon>
        <taxon>Pentapetalae</taxon>
        <taxon>rosids</taxon>
        <taxon>fabids</taxon>
        <taxon>Rosales</taxon>
        <taxon>Rosaceae</taxon>
        <taxon>Amygdaloideae</taxon>
        <taxon>Maleae</taxon>
        <taxon>Malus</taxon>
    </lineage>
</organism>
<evidence type="ECO:0000313" key="8">
    <source>
        <dbReference type="EMBL" id="TQD86052.1"/>
    </source>
</evidence>
<evidence type="ECO:0000256" key="6">
    <source>
        <dbReference type="ARBA" id="ARBA00023004"/>
    </source>
</evidence>
<name>A0A540LIB4_MALBA</name>
<dbReference type="PANTHER" id="PTHR47955">
    <property type="entry name" value="CYTOCHROME P450 FAMILY 71 PROTEIN"/>
    <property type="match status" value="1"/>
</dbReference>
<dbReference type="SUPFAM" id="SSF48264">
    <property type="entry name" value="Cytochrome P450"/>
    <property type="match status" value="1"/>
</dbReference>
<dbReference type="GO" id="GO:0020037">
    <property type="term" value="F:heme binding"/>
    <property type="evidence" value="ECO:0007669"/>
    <property type="project" value="InterPro"/>
</dbReference>
<evidence type="ECO:0000256" key="3">
    <source>
        <dbReference type="ARBA" id="ARBA00022617"/>
    </source>
</evidence>